<comment type="caution">
    <text evidence="1">The sequence shown here is derived from an EMBL/GenBank/DDBJ whole genome shotgun (WGS) entry which is preliminary data.</text>
</comment>
<proteinExistence type="predicted"/>
<evidence type="ECO:0000313" key="1">
    <source>
        <dbReference type="EMBL" id="GGI29282.1"/>
    </source>
</evidence>
<dbReference type="InterPro" id="IPR019861">
    <property type="entry name" value="PorP/SprF_Bacteroidetes"/>
</dbReference>
<dbReference type="EMBL" id="BMDJ01000016">
    <property type="protein sequence ID" value="GGI29282.1"/>
    <property type="molecule type" value="Genomic_DNA"/>
</dbReference>
<dbReference type="NCBIfam" id="TIGR03519">
    <property type="entry name" value="T9SS_PorP_fam"/>
    <property type="match status" value="1"/>
</dbReference>
<organism evidence="1 2">
    <name type="scientific">Pedobacter mendelii</name>
    <dbReference type="NCBI Taxonomy" id="1908240"/>
    <lineage>
        <taxon>Bacteria</taxon>
        <taxon>Pseudomonadati</taxon>
        <taxon>Bacteroidota</taxon>
        <taxon>Sphingobacteriia</taxon>
        <taxon>Sphingobacteriales</taxon>
        <taxon>Sphingobacteriaceae</taxon>
        <taxon>Pedobacter</taxon>
    </lineage>
</organism>
<dbReference type="Pfam" id="PF11751">
    <property type="entry name" value="PorP_SprF"/>
    <property type="match status" value="1"/>
</dbReference>
<dbReference type="RefSeq" id="WP_188417328.1">
    <property type="nucleotide sequence ID" value="NZ_BMDJ01000016.1"/>
</dbReference>
<evidence type="ECO:0008006" key="3">
    <source>
        <dbReference type="Google" id="ProtNLM"/>
    </source>
</evidence>
<gene>
    <name evidence="1" type="ORF">GCM10008119_36850</name>
</gene>
<evidence type="ECO:0000313" key="2">
    <source>
        <dbReference type="Proteomes" id="UP000645390"/>
    </source>
</evidence>
<keyword evidence="2" id="KW-1185">Reference proteome</keyword>
<dbReference type="Proteomes" id="UP000645390">
    <property type="component" value="Unassembled WGS sequence"/>
</dbReference>
<sequence>MRISFFVIISIFIFQFNSWAQVDPHFSQYYAYALWMNPALAGATQMDYKATLIHRNQNFGNANTFSTSGLSAEMSTNRNINIGFNILNQTATSGGYGYLNGTLSLAYTGVKLGFNEDYNITFGMNVGFLNRRFDPTKFQLGDQYEPGVGYTPLIPSADKFNNTASTSIDAGAGIAFFDTNPLKRANLYAAFSVNHLTRPKDPFVDSEGKMSLPMRYLFNMGVSIKLNNDIFVIPHILYARQGNAQERMAGLYFTIPNGNNSELIAGGNVRFKDAIVPYAGFTFNNFTLGLSYDINPALRSTGTSTNTFEISLTFFRKREGNYRGIRCPVF</sequence>
<protein>
    <recommendedName>
        <fullName evidence="3">Type IX secretion system membrane protein PorP/SprF</fullName>
    </recommendedName>
</protein>
<accession>A0ABQ2BLV8</accession>
<name>A0ABQ2BLV8_9SPHI</name>
<reference evidence="2" key="1">
    <citation type="journal article" date="2019" name="Int. J. Syst. Evol. Microbiol.">
        <title>The Global Catalogue of Microorganisms (GCM) 10K type strain sequencing project: providing services to taxonomists for standard genome sequencing and annotation.</title>
        <authorList>
            <consortium name="The Broad Institute Genomics Platform"/>
            <consortium name="The Broad Institute Genome Sequencing Center for Infectious Disease"/>
            <person name="Wu L."/>
            <person name="Ma J."/>
        </authorList>
    </citation>
    <scope>NUCLEOTIDE SEQUENCE [LARGE SCALE GENOMIC DNA]</scope>
    <source>
        <strain evidence="2">CCM 8939</strain>
    </source>
</reference>